<sequence>MTRPLPIHPSLGSSKEAQRTIDRYPHGLDKAELGDAAGIAITGRTFSTYLGDLTRNGAASRDGSEIRATDILMLRATR</sequence>
<accession>A0ABT2H1K2</accession>
<name>A0ABT2H1K2_9MICO</name>
<gene>
    <name evidence="1" type="ORF">N1032_08595</name>
</gene>
<reference evidence="1" key="1">
    <citation type="submission" date="2022-08" db="EMBL/GenBank/DDBJ databases">
        <authorList>
            <person name="Deng Y."/>
            <person name="Han X.-F."/>
            <person name="Zhang Y.-Q."/>
        </authorList>
    </citation>
    <scope>NUCLEOTIDE SEQUENCE</scope>
    <source>
        <strain evidence="1">CPCC 203386</strain>
    </source>
</reference>
<organism evidence="1 2">
    <name type="scientific">Herbiconiux daphne</name>
    <dbReference type="NCBI Taxonomy" id="2970914"/>
    <lineage>
        <taxon>Bacteria</taxon>
        <taxon>Bacillati</taxon>
        <taxon>Actinomycetota</taxon>
        <taxon>Actinomycetes</taxon>
        <taxon>Micrococcales</taxon>
        <taxon>Microbacteriaceae</taxon>
        <taxon>Herbiconiux</taxon>
    </lineage>
</organism>
<comment type="caution">
    <text evidence="1">The sequence shown here is derived from an EMBL/GenBank/DDBJ whole genome shotgun (WGS) entry which is preliminary data.</text>
</comment>
<dbReference type="RefSeq" id="WP_259538614.1">
    <property type="nucleotide sequence ID" value="NZ_JANLCJ010000002.1"/>
</dbReference>
<evidence type="ECO:0000313" key="2">
    <source>
        <dbReference type="Proteomes" id="UP001165586"/>
    </source>
</evidence>
<evidence type="ECO:0000313" key="1">
    <source>
        <dbReference type="EMBL" id="MCS5733796.1"/>
    </source>
</evidence>
<protein>
    <submittedName>
        <fullName evidence="1">Uncharacterized protein</fullName>
    </submittedName>
</protein>
<proteinExistence type="predicted"/>
<dbReference type="EMBL" id="JANLCJ010000002">
    <property type="protein sequence ID" value="MCS5733796.1"/>
    <property type="molecule type" value="Genomic_DNA"/>
</dbReference>
<keyword evidence="2" id="KW-1185">Reference proteome</keyword>
<dbReference type="Proteomes" id="UP001165586">
    <property type="component" value="Unassembled WGS sequence"/>
</dbReference>